<dbReference type="InterPro" id="IPR004107">
    <property type="entry name" value="Integrase_SAM-like_N"/>
</dbReference>
<proteinExistence type="predicted"/>
<dbReference type="Proteomes" id="UP000705283">
    <property type="component" value="Unassembled WGS sequence"/>
</dbReference>
<dbReference type="AlphaFoldDB" id="A0AA40X442"/>
<dbReference type="GO" id="GO:0003677">
    <property type="term" value="F:DNA binding"/>
    <property type="evidence" value="ECO:0007669"/>
    <property type="project" value="InterPro"/>
</dbReference>
<reference evidence="2" key="4">
    <citation type="submission" date="2022-09" db="EMBL/GenBank/DDBJ databases">
        <title>Rouxiella aceris sp. nov., isolated from tree sap and emended description of the genus Rhouxiella.</title>
        <authorList>
            <person name="Kim I.S."/>
        </authorList>
    </citation>
    <scope>NUCLEOTIDE SEQUENCE</scope>
    <source>
        <strain evidence="2">SAP-2</strain>
    </source>
</reference>
<accession>A0AA40X442</accession>
<reference evidence="3 4" key="2">
    <citation type="journal article" date="2017" name="Int. J. Syst. Evol. Microbiol.">
        <title>Rouxiella badensis sp. nov. and Rouxiella silvae sp. nov. isolated from peat bog soil in Germany and emendation of the genus description.</title>
        <authorList>
            <person name="Le Fleche-Mateos A."/>
            <person name="Kugler J.H."/>
            <person name="Hansen S.H."/>
            <person name="Syldatk C."/>
            <person name="Hausmann R."/>
            <person name="Lomprez F."/>
            <person name="Vandenbogaert M."/>
            <person name="Manuguerra J.C."/>
            <person name="Grimont P.A."/>
        </authorList>
    </citation>
    <scope>NUCLEOTIDE SEQUENCE [LARGE SCALE GENOMIC DNA]</scope>
    <source>
        <strain evidence="3 4">213</strain>
    </source>
</reference>
<keyword evidence="2" id="KW-0966">Cell projection</keyword>
<reference evidence="3" key="1">
    <citation type="submission" date="2016-12" db="EMBL/GenBank/DDBJ databases">
        <authorList>
            <person name="Le Fleche-Mateos A."/>
        </authorList>
    </citation>
    <scope>NUCLEOTIDE SEQUENCE</scope>
    <source>
        <strain evidence="3">213</strain>
    </source>
</reference>
<evidence type="ECO:0000313" key="3">
    <source>
        <dbReference type="EMBL" id="ORJ20431.1"/>
    </source>
</evidence>
<gene>
    <name evidence="2" type="primary">fliZ</name>
    <name evidence="3" type="ORF">BS639_15245</name>
    <name evidence="2" type="ORF">ITX54_15780</name>
</gene>
<keyword evidence="2" id="KW-0282">Flagellum</keyword>
<dbReference type="InterPro" id="IPR022523">
    <property type="entry name" value="Flagellar_regulator_FliZ"/>
</dbReference>
<dbReference type="GO" id="GO:0015074">
    <property type="term" value="P:DNA integration"/>
    <property type="evidence" value="ECO:0007669"/>
    <property type="project" value="InterPro"/>
</dbReference>
<evidence type="ECO:0000313" key="4">
    <source>
        <dbReference type="Proteomes" id="UP000192722"/>
    </source>
</evidence>
<evidence type="ECO:0000313" key="5">
    <source>
        <dbReference type="Proteomes" id="UP000705283"/>
    </source>
</evidence>
<evidence type="ECO:0000259" key="1">
    <source>
        <dbReference type="Pfam" id="PF02899"/>
    </source>
</evidence>
<dbReference type="NCBIfam" id="TIGR03823">
    <property type="entry name" value="FliZ"/>
    <property type="match status" value="1"/>
</dbReference>
<protein>
    <submittedName>
        <fullName evidence="2">Flagella biosynthesis regulatory protein FliZ</fullName>
    </submittedName>
    <submittedName>
        <fullName evidence="3">Flagellar regulatory protein FliZ</fullName>
    </submittedName>
</protein>
<dbReference type="Pfam" id="PF02899">
    <property type="entry name" value="Phage_int_SAM_1"/>
    <property type="match status" value="1"/>
</dbReference>
<evidence type="ECO:0000313" key="2">
    <source>
        <dbReference type="EMBL" id="MBF6638124.1"/>
    </source>
</evidence>
<name>A0AA40X442_9GAMM</name>
<keyword evidence="4" id="KW-1185">Reference proteome</keyword>
<keyword evidence="2" id="KW-0969">Cilium</keyword>
<dbReference type="EMBL" id="MRWD01000036">
    <property type="protein sequence ID" value="ORJ20431.1"/>
    <property type="molecule type" value="Genomic_DNA"/>
</dbReference>
<comment type="caution">
    <text evidence="2">The sequence shown here is derived from an EMBL/GenBank/DDBJ whole genome shotgun (WGS) entry which is preliminary data.</text>
</comment>
<organism evidence="2 5">
    <name type="scientific">Rouxiella silvae</name>
    <dbReference type="NCBI Taxonomy" id="1646373"/>
    <lineage>
        <taxon>Bacteria</taxon>
        <taxon>Pseudomonadati</taxon>
        <taxon>Pseudomonadota</taxon>
        <taxon>Gammaproteobacteria</taxon>
        <taxon>Enterobacterales</taxon>
        <taxon>Yersiniaceae</taxon>
        <taxon>Rouxiella</taxon>
    </lineage>
</organism>
<dbReference type="RefSeq" id="WP_084983517.1">
    <property type="nucleotide sequence ID" value="NZ_CBCSCF010000001.1"/>
</dbReference>
<dbReference type="Proteomes" id="UP000192722">
    <property type="component" value="Unassembled WGS sequence"/>
</dbReference>
<reference evidence="2" key="3">
    <citation type="submission" date="2020-11" db="EMBL/GenBank/DDBJ databases">
        <authorList>
            <person name="Lee S.D."/>
        </authorList>
    </citation>
    <scope>NUCLEOTIDE SEQUENCE</scope>
    <source>
        <strain evidence="2">SAP-2</strain>
    </source>
</reference>
<dbReference type="EMBL" id="JADMKS010000006">
    <property type="protein sequence ID" value="MBF6638124.1"/>
    <property type="molecule type" value="Genomic_DNA"/>
</dbReference>
<sequence>MPAGNKSRPLSRYLKDYKHSQTHCSQCGKELDRMALVFQGQVINKEAIAKMDQLIDEEVWRGLTKELTALCRFCSEISFNSNSSYFDIIAFKQYLFKQTEMNHSTVREYVVRLRRLDEILAASDYPQDSINGENIHQRIINDVPVAATDNYRIALRKYDQYLAWQKESASSPVYLEQA</sequence>
<feature type="domain" description="Integrase SAM-like N-terminal" evidence="1">
    <location>
        <begin position="88"/>
        <end position="166"/>
    </location>
</feature>